<dbReference type="CDD" id="cd00851">
    <property type="entry name" value="MTH1175"/>
    <property type="match status" value="1"/>
</dbReference>
<dbReference type="EMBL" id="QZJZ01000105">
    <property type="protein sequence ID" value="RJP55877.1"/>
    <property type="molecule type" value="Genomic_DNA"/>
</dbReference>
<protein>
    <submittedName>
        <fullName evidence="2">Dinitrogenase iron-molybdenum cofactor biosynthesis protein</fullName>
    </submittedName>
</protein>
<reference evidence="2 3" key="1">
    <citation type="journal article" date="2017" name="ISME J.">
        <title>Energy and carbon metabolisms in a deep terrestrial subsurface fluid microbial community.</title>
        <authorList>
            <person name="Momper L."/>
            <person name="Jungbluth S.P."/>
            <person name="Lee M.D."/>
            <person name="Amend J.P."/>
        </authorList>
    </citation>
    <scope>NUCLEOTIDE SEQUENCE [LARGE SCALE GENOMIC DNA]</scope>
    <source>
        <strain evidence="2">SURF_26</strain>
    </source>
</reference>
<proteinExistence type="predicted"/>
<dbReference type="Proteomes" id="UP000266426">
    <property type="component" value="Unassembled WGS sequence"/>
</dbReference>
<organism evidence="2 3">
    <name type="scientific">Candidatus Auribacter fodinae</name>
    <dbReference type="NCBI Taxonomy" id="2093366"/>
    <lineage>
        <taxon>Bacteria</taxon>
        <taxon>Pseudomonadati</taxon>
        <taxon>Candidatus Auribacterota</taxon>
        <taxon>Candidatus Auribacteria</taxon>
        <taxon>Candidatus Auribacterales</taxon>
        <taxon>Candidatus Auribacteraceae</taxon>
        <taxon>Candidatus Auribacter</taxon>
    </lineage>
</organism>
<dbReference type="Pfam" id="PF02579">
    <property type="entry name" value="Nitro_FeMo-Co"/>
    <property type="match status" value="1"/>
</dbReference>
<dbReference type="AlphaFoldDB" id="A0A3A4QUP6"/>
<accession>A0A3A4QUP6</accession>
<gene>
    <name evidence="2" type="ORF">C4541_13290</name>
</gene>
<dbReference type="InterPro" id="IPR033913">
    <property type="entry name" value="MTH1175_dom"/>
</dbReference>
<dbReference type="InterPro" id="IPR036105">
    <property type="entry name" value="DiNase_FeMo-co_biosyn_sf"/>
</dbReference>
<dbReference type="InterPro" id="IPR003731">
    <property type="entry name" value="Di-Nase_FeMo-co_biosynth"/>
</dbReference>
<name>A0A3A4QUP6_9BACT</name>
<dbReference type="SUPFAM" id="SSF53146">
    <property type="entry name" value="Nitrogenase accessory factor-like"/>
    <property type="match status" value="1"/>
</dbReference>
<dbReference type="PANTHER" id="PTHR42983">
    <property type="entry name" value="DINITROGENASE IRON-MOLYBDENUM COFACTOR PROTEIN-RELATED"/>
    <property type="match status" value="1"/>
</dbReference>
<sequence length="122" mass="12692">MKICVTSEGKSLQDNVDPRFGRCSYFLIVNPETGAYESLPNPHRDSTGGAGIQSAQYVYSQGVEAVLTGNIGPNAMMTFSEAGVTVYTGVSGTVAQAIEKFVSGSLTASESATVNQKFGAGN</sequence>
<feature type="domain" description="Dinitrogenase iron-molybdenum cofactor biosynthesis" evidence="1">
    <location>
        <begin position="13"/>
        <end position="102"/>
    </location>
</feature>
<dbReference type="Gene3D" id="3.30.420.130">
    <property type="entry name" value="Dinitrogenase iron-molybdenum cofactor biosynthesis domain"/>
    <property type="match status" value="1"/>
</dbReference>
<evidence type="ECO:0000313" key="2">
    <source>
        <dbReference type="EMBL" id="RJP55877.1"/>
    </source>
</evidence>
<evidence type="ECO:0000313" key="3">
    <source>
        <dbReference type="Proteomes" id="UP000266426"/>
    </source>
</evidence>
<evidence type="ECO:0000259" key="1">
    <source>
        <dbReference type="Pfam" id="PF02579"/>
    </source>
</evidence>
<dbReference type="PANTHER" id="PTHR42983:SF1">
    <property type="entry name" value="IRON-MOLYBDENUM PROTEIN"/>
    <property type="match status" value="1"/>
</dbReference>
<comment type="caution">
    <text evidence="2">The sequence shown here is derived from an EMBL/GenBank/DDBJ whole genome shotgun (WGS) entry which is preliminary data.</text>
</comment>